<proteinExistence type="predicted"/>
<dbReference type="Proteomes" id="UP000639004">
    <property type="component" value="Unassembled WGS sequence"/>
</dbReference>
<reference evidence="1 2" key="1">
    <citation type="submission" date="2020-12" db="EMBL/GenBank/DDBJ databases">
        <title>Enhanced detection system for hospital associated transmission using whole genome sequencing surveillance.</title>
        <authorList>
            <person name="Harrison L.H."/>
            <person name="Van Tyne D."/>
            <person name="Marsh J.W."/>
            <person name="Griffith M.P."/>
            <person name="Snyder D.J."/>
            <person name="Cooper V.S."/>
            <person name="Mustapha M."/>
        </authorList>
    </citation>
    <scope>NUCLEOTIDE SEQUENCE [LARGE SCALE GENOMIC DNA]</scope>
    <source>
        <strain evidence="1 2">SER00238</strain>
    </source>
</reference>
<dbReference type="RefSeq" id="WP_198642231.1">
    <property type="nucleotide sequence ID" value="NZ_JAEHSL010000003.1"/>
</dbReference>
<sequence length="334" mass="34840">MEQKPSNIAPGYCIAQQAGPLAYQAHYLFGGKPSKAADYFLQLNADTPIVQPGQMLIVADPRNPNQAVQLAMLMQAKTRTSKAVQAGGGDFPAFLHRNYAAIAAFTSYGDTVIGLASDAGERYFGQIKNILIDIEKTYQNQFRMSGALIGTQFQVERARLFGTLKPLLNRLTRAQLNMKEYVQIKHALGLSSKSLVHEWSTAGVGAIKGYSNYIDSASRAAKFMKAGGWVGIGLSGLNTTNDVYNACTSGREQECTKIAVKGYSNFAASTAAGIWGGEGGALLATGACSIVLGASTFGAGILACGIVGAALGGAAGSWGGGVAADAMTGLIFGE</sequence>
<accession>A0ABS0TNY4</accession>
<name>A0ABS0TNY4_SERPR</name>
<organism evidence="1 2">
    <name type="scientific">Serratia proteamaculans</name>
    <dbReference type="NCBI Taxonomy" id="28151"/>
    <lineage>
        <taxon>Bacteria</taxon>
        <taxon>Pseudomonadati</taxon>
        <taxon>Pseudomonadota</taxon>
        <taxon>Gammaproteobacteria</taxon>
        <taxon>Enterobacterales</taxon>
        <taxon>Yersiniaceae</taxon>
        <taxon>Serratia</taxon>
    </lineage>
</organism>
<gene>
    <name evidence="1" type="ORF">JEQ07_06590</name>
</gene>
<evidence type="ECO:0000313" key="2">
    <source>
        <dbReference type="Proteomes" id="UP000639004"/>
    </source>
</evidence>
<dbReference type="EMBL" id="JAEHSL010000003">
    <property type="protein sequence ID" value="MBI6180069.1"/>
    <property type="molecule type" value="Genomic_DNA"/>
</dbReference>
<evidence type="ECO:0000313" key="1">
    <source>
        <dbReference type="EMBL" id="MBI6180069.1"/>
    </source>
</evidence>
<protein>
    <submittedName>
        <fullName evidence="1">Uncharacterized protein</fullName>
    </submittedName>
</protein>
<keyword evidence="2" id="KW-1185">Reference proteome</keyword>
<comment type="caution">
    <text evidence="1">The sequence shown here is derived from an EMBL/GenBank/DDBJ whole genome shotgun (WGS) entry which is preliminary data.</text>
</comment>